<protein>
    <recommendedName>
        <fullName evidence="3">Arginase</fullName>
    </recommendedName>
</protein>
<proteinExistence type="predicted"/>
<sequence length="245" mass="28574">EVDSFWDRIKQIFIFNKNTKVYVSDSHVLSYDIAKKFQCTDIYLFDAHSDLGYGGSLSLDVNCANWLGFLLKEQVVKSANIIYSPFTKEKPEFFKHYNRVFDIKYLEIQDLHNKVNTAVIHICRSGAWTPPWYDQNFVKFLNALGLEYQVINCPLEFIEQTIFKGVCFMNKDSIPESKKVFADLPPQEKPDMVDSENISLFDLHEDMQTVDAIPIVELNKRVKTEGDELLEEVWRKESPDEKKHS</sequence>
<organism evidence="1 2">
    <name type="scientific">Rhizophagus irregularis</name>
    <dbReference type="NCBI Taxonomy" id="588596"/>
    <lineage>
        <taxon>Eukaryota</taxon>
        <taxon>Fungi</taxon>
        <taxon>Fungi incertae sedis</taxon>
        <taxon>Mucoromycota</taxon>
        <taxon>Glomeromycotina</taxon>
        <taxon>Glomeromycetes</taxon>
        <taxon>Glomerales</taxon>
        <taxon>Glomeraceae</taxon>
        <taxon>Rhizophagus</taxon>
    </lineage>
</organism>
<name>A0A2N0QMC7_9GLOM</name>
<dbReference type="Proteomes" id="UP000232688">
    <property type="component" value="Unassembled WGS sequence"/>
</dbReference>
<evidence type="ECO:0000313" key="2">
    <source>
        <dbReference type="Proteomes" id="UP000232688"/>
    </source>
</evidence>
<evidence type="ECO:0008006" key="3">
    <source>
        <dbReference type="Google" id="ProtNLM"/>
    </source>
</evidence>
<accession>A0A2N0QMC7</accession>
<evidence type="ECO:0000313" key="1">
    <source>
        <dbReference type="EMBL" id="PKC52209.1"/>
    </source>
</evidence>
<dbReference type="EMBL" id="LLXH01006206">
    <property type="protein sequence ID" value="PKC52209.1"/>
    <property type="molecule type" value="Genomic_DNA"/>
</dbReference>
<comment type="caution">
    <text evidence="1">The sequence shown here is derived from an EMBL/GenBank/DDBJ whole genome shotgun (WGS) entry which is preliminary data.</text>
</comment>
<reference evidence="1 2" key="1">
    <citation type="submission" date="2017-10" db="EMBL/GenBank/DDBJ databases">
        <title>Extensive intraspecific genome diversity in a model arbuscular mycorrhizal fungus.</title>
        <authorList>
            <person name="Chen E.C.H."/>
            <person name="Morin E."/>
            <person name="Baudet D."/>
            <person name="Noel J."/>
            <person name="Ndikumana S."/>
            <person name="Charron P."/>
            <person name="St-Onge C."/>
            <person name="Giorgi J."/>
            <person name="Grigoriev I.V."/>
            <person name="Roux C."/>
            <person name="Martin F.M."/>
            <person name="Corradi N."/>
        </authorList>
    </citation>
    <scope>NUCLEOTIDE SEQUENCE [LARGE SCALE GENOMIC DNA]</scope>
    <source>
        <strain evidence="1 2">A1</strain>
    </source>
</reference>
<reference evidence="1 2" key="2">
    <citation type="submission" date="2017-10" db="EMBL/GenBank/DDBJ databases">
        <title>Genome analyses suggest a sexual origin of heterokaryosis in a supposedly ancient asexual fungus.</title>
        <authorList>
            <person name="Corradi N."/>
            <person name="Sedzielewska K."/>
            <person name="Noel J."/>
            <person name="Charron P."/>
            <person name="Farinelli L."/>
            <person name="Marton T."/>
            <person name="Kruger M."/>
            <person name="Pelin A."/>
            <person name="Brachmann A."/>
            <person name="Corradi N."/>
        </authorList>
    </citation>
    <scope>NUCLEOTIDE SEQUENCE [LARGE SCALE GENOMIC DNA]</scope>
    <source>
        <strain evidence="1 2">A1</strain>
    </source>
</reference>
<gene>
    <name evidence="1" type="ORF">RhiirA1_482040</name>
</gene>
<feature type="non-terminal residue" evidence="1">
    <location>
        <position position="1"/>
    </location>
</feature>
<dbReference type="VEuPathDB" id="FungiDB:RhiirA1_482040"/>
<dbReference type="AlphaFoldDB" id="A0A2N0QMC7"/>